<comment type="pathway">
    <text evidence="1 13">Cofactor biosynthesis; biotin biosynthesis; biotin from 7,8-diaminononanoate: step 2/2.</text>
</comment>
<comment type="similarity">
    <text evidence="2 13">Belongs to the radical SAM superfamily. Biotin synthase family.</text>
</comment>
<dbReference type="CDD" id="cd01335">
    <property type="entry name" value="Radical_SAM"/>
    <property type="match status" value="1"/>
</dbReference>
<comment type="function">
    <text evidence="13">Catalyzes the conversion of dethiobiotin (DTB) to biotin by the insertion of a sulfur atom into dethiobiotin via a radical-based mechanism.</text>
</comment>
<dbReference type="PANTHER" id="PTHR22976">
    <property type="entry name" value="BIOTIN SYNTHASE"/>
    <property type="match status" value="1"/>
</dbReference>
<organism evidence="16 17">
    <name type="scientific">Malonomonas rubra DSM 5091</name>
    <dbReference type="NCBI Taxonomy" id="1122189"/>
    <lineage>
        <taxon>Bacteria</taxon>
        <taxon>Pseudomonadati</taxon>
        <taxon>Thermodesulfobacteriota</taxon>
        <taxon>Desulfuromonadia</taxon>
        <taxon>Desulfuromonadales</taxon>
        <taxon>Geopsychrobacteraceae</taxon>
        <taxon>Malonomonas</taxon>
    </lineage>
</organism>
<evidence type="ECO:0000256" key="5">
    <source>
        <dbReference type="ARBA" id="ARBA00022679"/>
    </source>
</evidence>
<dbReference type="PROSITE" id="PS51918">
    <property type="entry name" value="RADICAL_SAM"/>
    <property type="match status" value="1"/>
</dbReference>
<feature type="binding site" evidence="13 14">
    <location>
        <position position="73"/>
    </location>
    <ligand>
        <name>[4Fe-4S] cluster</name>
        <dbReference type="ChEBI" id="CHEBI:49883"/>
        <note>4Fe-4S-S-AdoMet</note>
    </ligand>
</feature>
<dbReference type="AlphaFoldDB" id="A0A1M6B8E4"/>
<dbReference type="PIRSF" id="PIRSF001619">
    <property type="entry name" value="Biotin_synth"/>
    <property type="match status" value="1"/>
</dbReference>
<evidence type="ECO:0000256" key="7">
    <source>
        <dbReference type="ARBA" id="ARBA00022714"/>
    </source>
</evidence>
<dbReference type="HAMAP" id="MF_01694">
    <property type="entry name" value="BioB"/>
    <property type="match status" value="1"/>
</dbReference>
<evidence type="ECO:0000256" key="14">
    <source>
        <dbReference type="PIRSR" id="PIRSR001619-1"/>
    </source>
</evidence>
<feature type="binding site" evidence="13 14">
    <location>
        <position position="143"/>
    </location>
    <ligand>
        <name>[2Fe-2S] cluster</name>
        <dbReference type="ChEBI" id="CHEBI:190135"/>
    </ligand>
</feature>
<evidence type="ECO:0000256" key="13">
    <source>
        <dbReference type="HAMAP-Rule" id="MF_01694"/>
    </source>
</evidence>
<evidence type="ECO:0000259" key="15">
    <source>
        <dbReference type="PROSITE" id="PS51918"/>
    </source>
</evidence>
<evidence type="ECO:0000256" key="12">
    <source>
        <dbReference type="ARBA" id="ARBA00051157"/>
    </source>
</evidence>
<evidence type="ECO:0000256" key="11">
    <source>
        <dbReference type="ARBA" id="ARBA00023014"/>
    </source>
</evidence>
<dbReference type="RefSeq" id="WP_072904771.1">
    <property type="nucleotide sequence ID" value="NZ_FQZT01000001.1"/>
</dbReference>
<dbReference type="SFLD" id="SFLDG01060">
    <property type="entry name" value="BATS_domain_containing"/>
    <property type="match status" value="1"/>
</dbReference>
<feature type="binding site" evidence="13 14">
    <location>
        <position position="66"/>
    </location>
    <ligand>
        <name>[4Fe-4S] cluster</name>
        <dbReference type="ChEBI" id="CHEBI:49883"/>
        <note>4Fe-4S-S-AdoMet</note>
    </ligand>
</feature>
<comment type="cofactor">
    <cofactor evidence="13">
        <name>[2Fe-2S] cluster</name>
        <dbReference type="ChEBI" id="CHEBI:190135"/>
    </cofactor>
    <text evidence="13">Binds 1 [2Fe-2S] cluster. The cluster is coordinated with 3 cysteines and 1 arginine.</text>
</comment>
<comment type="catalytic activity">
    <reaction evidence="12 13">
        <text>(4R,5S)-dethiobiotin + (sulfur carrier)-SH + 2 reduced [2Fe-2S]-[ferredoxin] + 2 S-adenosyl-L-methionine = (sulfur carrier)-H + biotin + 2 5'-deoxyadenosine + 2 L-methionine + 2 oxidized [2Fe-2S]-[ferredoxin]</text>
        <dbReference type="Rhea" id="RHEA:22060"/>
        <dbReference type="Rhea" id="RHEA-COMP:10000"/>
        <dbReference type="Rhea" id="RHEA-COMP:10001"/>
        <dbReference type="Rhea" id="RHEA-COMP:14737"/>
        <dbReference type="Rhea" id="RHEA-COMP:14739"/>
        <dbReference type="ChEBI" id="CHEBI:17319"/>
        <dbReference type="ChEBI" id="CHEBI:29917"/>
        <dbReference type="ChEBI" id="CHEBI:33737"/>
        <dbReference type="ChEBI" id="CHEBI:33738"/>
        <dbReference type="ChEBI" id="CHEBI:57586"/>
        <dbReference type="ChEBI" id="CHEBI:57844"/>
        <dbReference type="ChEBI" id="CHEBI:59789"/>
        <dbReference type="ChEBI" id="CHEBI:64428"/>
        <dbReference type="ChEBI" id="CHEBI:149473"/>
        <dbReference type="EC" id="2.8.1.6"/>
    </reaction>
</comment>
<keyword evidence="8 13" id="KW-0479">Metal-binding</keyword>
<evidence type="ECO:0000256" key="4">
    <source>
        <dbReference type="ARBA" id="ARBA00022485"/>
    </source>
</evidence>
<name>A0A1M6B8E4_MALRU</name>
<keyword evidence="6 13" id="KW-0949">S-adenosyl-L-methionine</keyword>
<reference evidence="16 17" key="1">
    <citation type="submission" date="2016-11" db="EMBL/GenBank/DDBJ databases">
        <authorList>
            <person name="Jaros S."/>
            <person name="Januszkiewicz K."/>
            <person name="Wedrychowicz H."/>
        </authorList>
    </citation>
    <scope>NUCLEOTIDE SEQUENCE [LARGE SCALE GENOMIC DNA]</scope>
    <source>
        <strain evidence="16 17">DSM 5091</strain>
    </source>
</reference>
<dbReference type="InterPro" id="IPR010722">
    <property type="entry name" value="BATS_dom"/>
</dbReference>
<dbReference type="GO" id="GO:0004076">
    <property type="term" value="F:biotin synthase activity"/>
    <property type="evidence" value="ECO:0007669"/>
    <property type="project" value="UniProtKB-UniRule"/>
</dbReference>
<dbReference type="GO" id="GO:0051537">
    <property type="term" value="F:2 iron, 2 sulfur cluster binding"/>
    <property type="evidence" value="ECO:0007669"/>
    <property type="project" value="UniProtKB-KW"/>
</dbReference>
<gene>
    <name evidence="13" type="primary">bioB</name>
    <name evidence="16" type="ORF">SAMN02745165_00076</name>
</gene>
<evidence type="ECO:0000256" key="10">
    <source>
        <dbReference type="ARBA" id="ARBA00023004"/>
    </source>
</evidence>
<proteinExistence type="inferred from homology"/>
<keyword evidence="9 13" id="KW-0093">Biotin biosynthesis</keyword>
<dbReference type="UniPathway" id="UPA00078">
    <property type="reaction ID" value="UER00162"/>
</dbReference>
<dbReference type="Pfam" id="PF06968">
    <property type="entry name" value="BATS"/>
    <property type="match status" value="1"/>
</dbReference>
<keyword evidence="10 13" id="KW-0408">Iron</keyword>
<dbReference type="InterPro" id="IPR006638">
    <property type="entry name" value="Elp3/MiaA/NifB-like_rSAM"/>
</dbReference>
<dbReference type="STRING" id="1122189.SAMN02745165_00076"/>
<accession>A0A1M6B8E4</accession>
<comment type="subunit">
    <text evidence="13">Homodimer.</text>
</comment>
<dbReference type="EC" id="2.8.1.6" evidence="3 13"/>
<feature type="binding site" evidence="13 14">
    <location>
        <position position="203"/>
    </location>
    <ligand>
        <name>[2Fe-2S] cluster</name>
        <dbReference type="ChEBI" id="CHEBI:190135"/>
    </ligand>
</feature>
<evidence type="ECO:0000313" key="16">
    <source>
        <dbReference type="EMBL" id="SHI44985.1"/>
    </source>
</evidence>
<dbReference type="GO" id="GO:0005506">
    <property type="term" value="F:iron ion binding"/>
    <property type="evidence" value="ECO:0007669"/>
    <property type="project" value="UniProtKB-UniRule"/>
</dbReference>
<dbReference type="InterPro" id="IPR013785">
    <property type="entry name" value="Aldolase_TIM"/>
</dbReference>
<dbReference type="PANTHER" id="PTHR22976:SF2">
    <property type="entry name" value="BIOTIN SYNTHASE, MITOCHONDRIAL"/>
    <property type="match status" value="1"/>
</dbReference>
<evidence type="ECO:0000256" key="1">
    <source>
        <dbReference type="ARBA" id="ARBA00004942"/>
    </source>
</evidence>
<dbReference type="OrthoDB" id="9786826at2"/>
<evidence type="ECO:0000313" key="17">
    <source>
        <dbReference type="Proteomes" id="UP000184171"/>
    </source>
</evidence>
<dbReference type="SUPFAM" id="SSF102114">
    <property type="entry name" value="Radical SAM enzymes"/>
    <property type="match status" value="1"/>
</dbReference>
<dbReference type="SMART" id="SM00729">
    <property type="entry name" value="Elp3"/>
    <property type="match status" value="1"/>
</dbReference>
<keyword evidence="5 13" id="KW-0808">Transferase</keyword>
<keyword evidence="4 13" id="KW-0004">4Fe-4S</keyword>
<dbReference type="SMART" id="SM00876">
    <property type="entry name" value="BATS"/>
    <property type="match status" value="1"/>
</dbReference>
<comment type="caution">
    <text evidence="13">Lacks conserved residue(s) required for the propagation of feature annotation.</text>
</comment>
<dbReference type="Pfam" id="PF04055">
    <property type="entry name" value="Radical_SAM"/>
    <property type="match status" value="1"/>
</dbReference>
<dbReference type="NCBIfam" id="TIGR00433">
    <property type="entry name" value="bioB"/>
    <property type="match status" value="1"/>
</dbReference>
<keyword evidence="17" id="KW-1185">Reference proteome</keyword>
<dbReference type="GO" id="GO:0009102">
    <property type="term" value="P:biotin biosynthetic process"/>
    <property type="evidence" value="ECO:0007669"/>
    <property type="project" value="UniProtKB-UniRule"/>
</dbReference>
<comment type="cofactor">
    <cofactor evidence="13 14">
        <name>[4Fe-4S] cluster</name>
        <dbReference type="ChEBI" id="CHEBI:49883"/>
    </cofactor>
    <text evidence="13 14">Binds 1 [4Fe-4S] cluster. The cluster is coordinated with 3 cysteines and an exchangeable S-adenosyl-L-methionine.</text>
</comment>
<feature type="binding site" evidence="13 14">
    <location>
        <position position="70"/>
    </location>
    <ligand>
        <name>[4Fe-4S] cluster</name>
        <dbReference type="ChEBI" id="CHEBI:49883"/>
        <note>4Fe-4S-S-AdoMet</note>
    </ligand>
</feature>
<protein>
    <recommendedName>
        <fullName evidence="3 13">Biotin synthase</fullName>
        <ecNumber evidence="3 13">2.8.1.6</ecNumber>
    </recommendedName>
</protein>
<dbReference type="SFLD" id="SFLDG01278">
    <property type="entry name" value="biotin_synthase_like"/>
    <property type="match status" value="1"/>
</dbReference>
<evidence type="ECO:0000256" key="3">
    <source>
        <dbReference type="ARBA" id="ARBA00012236"/>
    </source>
</evidence>
<dbReference type="SFLD" id="SFLDS00029">
    <property type="entry name" value="Radical_SAM"/>
    <property type="match status" value="1"/>
</dbReference>
<keyword evidence="11 13" id="KW-0411">Iron-sulfur</keyword>
<dbReference type="InterPro" id="IPR058240">
    <property type="entry name" value="rSAM_sf"/>
</dbReference>
<feature type="domain" description="Radical SAM core" evidence="15">
    <location>
        <begin position="48"/>
        <end position="278"/>
    </location>
</feature>
<evidence type="ECO:0000256" key="6">
    <source>
        <dbReference type="ARBA" id="ARBA00022691"/>
    </source>
</evidence>
<evidence type="ECO:0000256" key="2">
    <source>
        <dbReference type="ARBA" id="ARBA00010765"/>
    </source>
</evidence>
<evidence type="ECO:0000256" key="9">
    <source>
        <dbReference type="ARBA" id="ARBA00022756"/>
    </source>
</evidence>
<dbReference type="InterPro" id="IPR024177">
    <property type="entry name" value="Biotin_synthase"/>
</dbReference>
<evidence type="ECO:0000256" key="8">
    <source>
        <dbReference type="ARBA" id="ARBA00022723"/>
    </source>
</evidence>
<comment type="cofactor">
    <cofactor evidence="14">
        <name>[2Fe-2S] cluster</name>
        <dbReference type="ChEBI" id="CHEBI:190135"/>
    </cofactor>
    <text evidence="14">Binds 1 [2Fe-2S] cluster. The cluster is coordinated with 3 cysteines and 1 arginine.</text>
</comment>
<dbReference type="Gene3D" id="3.20.20.70">
    <property type="entry name" value="Aldolase class I"/>
    <property type="match status" value="1"/>
</dbReference>
<dbReference type="InterPro" id="IPR002684">
    <property type="entry name" value="Biotin_synth/BioAB"/>
</dbReference>
<dbReference type="EMBL" id="FQZT01000001">
    <property type="protein sequence ID" value="SHI44985.1"/>
    <property type="molecule type" value="Genomic_DNA"/>
</dbReference>
<dbReference type="InterPro" id="IPR007197">
    <property type="entry name" value="rSAM"/>
</dbReference>
<sequence length="328" mass="35726">MFNKVQQLIEQIVAGEQLNQSTAIHILTAQGAELTAFMAGAHHLKEQFCGNNIDLCSIINAKSGRCAENCSFCAQSSFHQTDAPSYPLKSIDEIVAGALAAEKNGTACYGIVTSGTSIEPGDEFEQTLEAIRRIRQQSNTAPSASLGLLTKDYAEALASAGCVTYHHNLETARSFFPEICTTHDYEDDIETIRCAKAAGMKVCSGGIFGLGESPEQRFEMAQTLRELDVDSVPLNFLSPVPGTPLENSDLLSPLDCLRIICLYRYMLPKQKITICGGREKNLREFQSAIFFAGASGMMIGNYLTTTGRSHETDMQLLKDAEVRINVCS</sequence>
<keyword evidence="7 13" id="KW-0001">2Fe-2S</keyword>
<dbReference type="GO" id="GO:0051539">
    <property type="term" value="F:4 iron, 4 sulfur cluster binding"/>
    <property type="evidence" value="ECO:0007669"/>
    <property type="project" value="UniProtKB-KW"/>
</dbReference>
<dbReference type="Proteomes" id="UP000184171">
    <property type="component" value="Unassembled WGS sequence"/>
</dbReference>